<dbReference type="PROSITE" id="PS50125">
    <property type="entry name" value="GUANYLATE_CYCLASE_2"/>
    <property type="match status" value="1"/>
</dbReference>
<dbReference type="Pfam" id="PF00211">
    <property type="entry name" value="Guanylate_cyc"/>
    <property type="match status" value="1"/>
</dbReference>
<dbReference type="Gene3D" id="3.30.70.1230">
    <property type="entry name" value="Nucleotide cyclase"/>
    <property type="match status" value="1"/>
</dbReference>
<evidence type="ECO:0000259" key="14">
    <source>
        <dbReference type="PROSITE" id="PS50885"/>
    </source>
</evidence>
<evidence type="ECO:0000256" key="1">
    <source>
        <dbReference type="ARBA" id="ARBA00003469"/>
    </source>
</evidence>
<evidence type="ECO:0000256" key="12">
    <source>
        <dbReference type="SAM" id="Phobius"/>
    </source>
</evidence>
<comment type="subunit">
    <text evidence="4">Homodimer.</text>
</comment>
<dbReference type="STRING" id="280332.CQ12_06485"/>
<keyword evidence="12" id="KW-1133">Transmembrane helix</keyword>
<dbReference type="GO" id="GO:0035556">
    <property type="term" value="P:intracellular signal transduction"/>
    <property type="evidence" value="ECO:0007669"/>
    <property type="project" value="InterPro"/>
</dbReference>
<comment type="catalytic activity">
    <reaction evidence="11">
        <text>N(6)-(pyridoxal phosphate)-L-lysyl-[4-amino-5-hydroxymethyl-2-methylpyrimidine phosphate synthase] + L-histidyl-[4-amino-5-hydroxymethyl-2-methylpyrimidine phosphate synthase] + 2 Fe(3+) + 4 H2O = L-lysyl-[4-amino-5-hydroxymethyl-2-methylpyrimidine phosphate synthase] + (2S)-2-amino-5-hydroxy-4-oxopentanoyl-[4-amino-5-hydroxymethyl-2-methylpyrimidine phosphate synthase] + 4-amino-2-methyl-5-(phosphooxymethyl)pyrimidine + 3-oxopropanoate + 2 Fe(2+) + 2 H(+)</text>
        <dbReference type="Rhea" id="RHEA:65756"/>
        <dbReference type="Rhea" id="RHEA-COMP:16892"/>
        <dbReference type="Rhea" id="RHEA-COMP:16893"/>
        <dbReference type="Rhea" id="RHEA-COMP:16894"/>
        <dbReference type="Rhea" id="RHEA-COMP:16895"/>
        <dbReference type="ChEBI" id="CHEBI:15377"/>
        <dbReference type="ChEBI" id="CHEBI:15378"/>
        <dbReference type="ChEBI" id="CHEBI:29033"/>
        <dbReference type="ChEBI" id="CHEBI:29034"/>
        <dbReference type="ChEBI" id="CHEBI:29969"/>
        <dbReference type="ChEBI" id="CHEBI:29979"/>
        <dbReference type="ChEBI" id="CHEBI:33190"/>
        <dbReference type="ChEBI" id="CHEBI:58354"/>
        <dbReference type="ChEBI" id="CHEBI:143915"/>
        <dbReference type="ChEBI" id="CHEBI:157692"/>
    </reaction>
    <physiologicalReaction direction="left-to-right" evidence="11">
        <dbReference type="Rhea" id="RHEA:65757"/>
    </physiologicalReaction>
</comment>
<comment type="caution">
    <text evidence="15">The sequence shown here is derived from an EMBL/GenBank/DDBJ whole genome shotgun (WGS) entry which is preliminary data.</text>
</comment>
<dbReference type="CDD" id="cd18773">
    <property type="entry name" value="PDC1_HK_sensor"/>
    <property type="match status" value="1"/>
</dbReference>
<keyword evidence="7" id="KW-0663">Pyridoxal phosphate</keyword>
<evidence type="ECO:0000256" key="11">
    <source>
        <dbReference type="ARBA" id="ARBA00048179"/>
    </source>
</evidence>
<sequence>MKGAAIAFLFLVALVLPESVRAVEKVSLQLKWLHQFQFAGYYVALEKGFYRDAGFDVEIREGGPGIDAMIEVATGKADFGVCMTGVLLQQSAQTKVVVLGVIFQHSAANILVPSRARINTVAELAGRRLMDASGSDDLAAMLKQQGVDYAALPRVEHTGNPLDLVAGKADAMVSYITNEPFAFDQKGIPYRSFRPRTFGFDFYGDNLCTRDVRSRREPAMVDAFLAASLRGWEYALANKEEAVDIILRGYRVIKSREALIYEAAQTEALIQPGFIQLGSQTPERWNSIARIYQDLGMLPQGRLPHPPIYEAPREKTWRWLKLAAMAAALLSAVAIVFLFYRKARASKFFAVRPRLSVVMSALFVGLSIPILIFILAYNHQKNSEAIIAMLQEQVGKSRSATIESIENLMRSVGGVLGLLAESAAAQPAFFRSEDSRDALYRVLTSSSQIDAAYVSFEDGYHRVVTRIDADRKRSDPQIPASANWHSSYIDAISTGPDRRRHRTFYDIWPNVVGQYSARSSLDIRNLPGYAAARESRALHVTAPSINPDTGYPVISARYPIYRSDDEFLGCASVNITFDVLSRYLSMQRPSRDSVTIIADPTDGKMIASSEREKVVKVAGRSLQIATLANVDNADVREAYRLHVQTNRDDFVFTSPRDGRELSASFARFPESFGSPWQSVIVTPTDDFVGQLRATNQKIVLTIIALIVLEMGLIFALARRLTRPLERVMQELEAIEDLSFEKRRGRSSRIREIAQLQTATNLLRNSLQSFSSFAPVEVVRELVKSGIPLSLGVEKRRLTVFFSDIENFSSYAEQSDPDLLLEQVSTYFDIVSRAIAEEGGTVDKFIGDGVMAFWGAPMDLPAPALHACRGALRSVRRLEAVNAAWTARGLPTFRMRIGLNTGNVLVGNVGSADRFSYTAMGDGVNVASRLEGMNKEFGTTICLSDSVVDACGGEILVRPLCRIMVKGREQRFMVYELMGIADTGDPELQPAPHSVELIEMTRAASMMFEAGDHQGAANAYERILSLFAGDPVASAMLTRSELAPNRRHKD</sequence>
<name>A0A0R3L4C9_9BRAD</name>
<dbReference type="InterPro" id="IPR015168">
    <property type="entry name" value="SsuA/THI5"/>
</dbReference>
<dbReference type="SUPFAM" id="SSF55073">
    <property type="entry name" value="Nucleotide cyclase"/>
    <property type="match status" value="1"/>
</dbReference>
<dbReference type="CDD" id="cd07302">
    <property type="entry name" value="CHD"/>
    <property type="match status" value="1"/>
</dbReference>
<feature type="domain" description="Guanylate cyclase" evidence="13">
    <location>
        <begin position="798"/>
        <end position="930"/>
    </location>
</feature>
<dbReference type="GO" id="GO:0004016">
    <property type="term" value="F:adenylate cyclase activity"/>
    <property type="evidence" value="ECO:0007669"/>
    <property type="project" value="UniProtKB-ARBA"/>
</dbReference>
<evidence type="ECO:0000259" key="13">
    <source>
        <dbReference type="PROSITE" id="PS50125"/>
    </source>
</evidence>
<dbReference type="RefSeq" id="WP_057837849.1">
    <property type="nucleotide sequence ID" value="NZ_LLXZ01000152.1"/>
</dbReference>
<comment type="similarity">
    <text evidence="3">Belongs to the NMT1/THI5 family.</text>
</comment>
<feature type="domain" description="HAMP" evidence="14">
    <location>
        <begin position="718"/>
        <end position="771"/>
    </location>
</feature>
<dbReference type="InterPro" id="IPR001054">
    <property type="entry name" value="A/G_cyclase"/>
</dbReference>
<keyword evidence="5" id="KW-0808">Transferase</keyword>
<keyword evidence="8" id="KW-0784">Thiamine biosynthesis</keyword>
<keyword evidence="16" id="KW-1185">Reference proteome</keyword>
<dbReference type="PANTHER" id="PTHR31528:SF1">
    <property type="entry name" value="4-AMINO-5-HYDROXYMETHYL-2-METHYLPYRIMIDINE PHOSPHATE SYNTHASE THI11-RELATED"/>
    <property type="match status" value="1"/>
</dbReference>
<evidence type="ECO:0000256" key="8">
    <source>
        <dbReference type="ARBA" id="ARBA00022977"/>
    </source>
</evidence>
<dbReference type="Gene3D" id="3.40.190.10">
    <property type="entry name" value="Periplasmic binding protein-like II"/>
    <property type="match status" value="2"/>
</dbReference>
<evidence type="ECO:0000256" key="3">
    <source>
        <dbReference type="ARBA" id="ARBA00009406"/>
    </source>
</evidence>
<gene>
    <name evidence="15" type="ORF">CQ12_06485</name>
</gene>
<dbReference type="PANTHER" id="PTHR31528">
    <property type="entry name" value="4-AMINO-5-HYDROXYMETHYL-2-METHYLPYRIMIDINE PHOSPHATE SYNTHASE THI11-RELATED"/>
    <property type="match status" value="1"/>
</dbReference>
<dbReference type="Gene3D" id="6.10.340.10">
    <property type="match status" value="1"/>
</dbReference>
<dbReference type="Proteomes" id="UP000050863">
    <property type="component" value="Unassembled WGS sequence"/>
</dbReference>
<dbReference type="SMART" id="SM00044">
    <property type="entry name" value="CYCc"/>
    <property type="match status" value="1"/>
</dbReference>
<evidence type="ECO:0000313" key="16">
    <source>
        <dbReference type="Proteomes" id="UP000050863"/>
    </source>
</evidence>
<proteinExistence type="inferred from homology"/>
<comment type="pathway">
    <text evidence="2">Cofactor biosynthesis; thiamine diphosphate biosynthesis.</text>
</comment>
<dbReference type="InterPro" id="IPR027939">
    <property type="entry name" value="NMT1/THI5"/>
</dbReference>
<dbReference type="EMBL" id="LLXZ01000152">
    <property type="protein sequence ID" value="KRR02722.1"/>
    <property type="molecule type" value="Genomic_DNA"/>
</dbReference>
<feature type="transmembrane region" description="Helical" evidence="12">
    <location>
        <begin position="355"/>
        <end position="377"/>
    </location>
</feature>
<protein>
    <recommendedName>
        <fullName evidence="10">Thiamine pyrimidine synthase</fullName>
    </recommendedName>
</protein>
<evidence type="ECO:0000256" key="5">
    <source>
        <dbReference type="ARBA" id="ARBA00022679"/>
    </source>
</evidence>
<accession>A0A0R3L4C9</accession>
<dbReference type="GO" id="GO:0016740">
    <property type="term" value="F:transferase activity"/>
    <property type="evidence" value="ECO:0007669"/>
    <property type="project" value="UniProtKB-KW"/>
</dbReference>
<dbReference type="GO" id="GO:0009190">
    <property type="term" value="P:cyclic nucleotide biosynthetic process"/>
    <property type="evidence" value="ECO:0007669"/>
    <property type="project" value="InterPro"/>
</dbReference>
<evidence type="ECO:0000256" key="9">
    <source>
        <dbReference type="ARBA" id="ARBA00023004"/>
    </source>
</evidence>
<dbReference type="GO" id="GO:0046872">
    <property type="term" value="F:metal ion binding"/>
    <property type="evidence" value="ECO:0007669"/>
    <property type="project" value="UniProtKB-KW"/>
</dbReference>
<evidence type="ECO:0000256" key="10">
    <source>
        <dbReference type="ARBA" id="ARBA00033171"/>
    </source>
</evidence>
<dbReference type="Pfam" id="PF09084">
    <property type="entry name" value="NMT1"/>
    <property type="match status" value="1"/>
</dbReference>
<keyword evidence="6" id="KW-0479">Metal-binding</keyword>
<dbReference type="GO" id="GO:0009228">
    <property type="term" value="P:thiamine biosynthetic process"/>
    <property type="evidence" value="ECO:0007669"/>
    <property type="project" value="UniProtKB-KW"/>
</dbReference>
<dbReference type="Gene3D" id="3.30.450.20">
    <property type="entry name" value="PAS domain"/>
    <property type="match status" value="1"/>
</dbReference>
<evidence type="ECO:0000256" key="7">
    <source>
        <dbReference type="ARBA" id="ARBA00022898"/>
    </source>
</evidence>
<keyword evidence="12" id="KW-0812">Transmembrane</keyword>
<reference evidence="15 16" key="1">
    <citation type="submission" date="2014-03" db="EMBL/GenBank/DDBJ databases">
        <title>Bradyrhizobium valentinum sp. nov., isolated from effective nodules of Lupinus mariae-josephae, a lupine endemic of basic-lime soils in Eastern Spain.</title>
        <authorList>
            <person name="Duran D."/>
            <person name="Rey L."/>
            <person name="Navarro A."/>
            <person name="Busquets A."/>
            <person name="Imperial J."/>
            <person name="Ruiz-Argueso T."/>
        </authorList>
    </citation>
    <scope>NUCLEOTIDE SEQUENCE [LARGE SCALE GENOMIC DNA]</scope>
    <source>
        <strain evidence="15 16">PAC68</strain>
    </source>
</reference>
<feature type="transmembrane region" description="Helical" evidence="12">
    <location>
        <begin position="698"/>
        <end position="717"/>
    </location>
</feature>
<evidence type="ECO:0000256" key="2">
    <source>
        <dbReference type="ARBA" id="ARBA00004948"/>
    </source>
</evidence>
<dbReference type="GO" id="GO:0016020">
    <property type="term" value="C:membrane"/>
    <property type="evidence" value="ECO:0007669"/>
    <property type="project" value="InterPro"/>
</dbReference>
<evidence type="ECO:0000313" key="15">
    <source>
        <dbReference type="EMBL" id="KRR02722.1"/>
    </source>
</evidence>
<evidence type="ECO:0000256" key="4">
    <source>
        <dbReference type="ARBA" id="ARBA00011738"/>
    </source>
</evidence>
<dbReference type="InterPro" id="IPR029787">
    <property type="entry name" value="Nucleotide_cyclase"/>
</dbReference>
<feature type="transmembrane region" description="Helical" evidence="12">
    <location>
        <begin position="319"/>
        <end position="340"/>
    </location>
</feature>
<dbReference type="PROSITE" id="PS50885">
    <property type="entry name" value="HAMP"/>
    <property type="match status" value="1"/>
</dbReference>
<comment type="function">
    <text evidence="1">Responsible for the formation of the pyrimidine heterocycle in the thiamine biosynthesis pathway. Catalyzes the formation of hydroxymethylpyrimidine phosphate (HMP-P) from histidine and pyridoxal phosphate (PLP). The protein uses PLP and the active site histidine to form HMP-P, generating an inactive enzyme. The enzyme can only undergo a single turnover, which suggests it is a suicide enzyme.</text>
</comment>
<dbReference type="InterPro" id="IPR003660">
    <property type="entry name" value="HAMP_dom"/>
</dbReference>
<organism evidence="15 16">
    <name type="scientific">Bradyrhizobium jicamae</name>
    <dbReference type="NCBI Taxonomy" id="280332"/>
    <lineage>
        <taxon>Bacteria</taxon>
        <taxon>Pseudomonadati</taxon>
        <taxon>Pseudomonadota</taxon>
        <taxon>Alphaproteobacteria</taxon>
        <taxon>Hyphomicrobiales</taxon>
        <taxon>Nitrobacteraceae</taxon>
        <taxon>Bradyrhizobium</taxon>
    </lineage>
</organism>
<dbReference type="AlphaFoldDB" id="A0A0R3L4C9"/>
<dbReference type="SUPFAM" id="SSF53850">
    <property type="entry name" value="Periplasmic binding protein-like II"/>
    <property type="match status" value="1"/>
</dbReference>
<keyword evidence="12" id="KW-0472">Membrane</keyword>
<keyword evidence="9" id="KW-0408">Iron</keyword>
<evidence type="ECO:0000256" key="6">
    <source>
        <dbReference type="ARBA" id="ARBA00022723"/>
    </source>
</evidence>